<name>A0A381YS75_9ZZZZ</name>
<evidence type="ECO:0000259" key="8">
    <source>
        <dbReference type="Pfam" id="PF01694"/>
    </source>
</evidence>
<comment type="subcellular location">
    <subcellularLocation>
        <location evidence="1">Membrane</location>
        <topology evidence="1">Multi-pass membrane protein</topology>
    </subcellularLocation>
</comment>
<dbReference type="GO" id="GO:0004252">
    <property type="term" value="F:serine-type endopeptidase activity"/>
    <property type="evidence" value="ECO:0007669"/>
    <property type="project" value="InterPro"/>
</dbReference>
<feature type="transmembrane region" description="Helical" evidence="7">
    <location>
        <begin position="205"/>
        <end position="222"/>
    </location>
</feature>
<proteinExistence type="inferred from homology"/>
<dbReference type="PANTHER" id="PTHR43731">
    <property type="entry name" value="RHOMBOID PROTEASE"/>
    <property type="match status" value="1"/>
</dbReference>
<evidence type="ECO:0000256" key="3">
    <source>
        <dbReference type="ARBA" id="ARBA00022692"/>
    </source>
</evidence>
<sequence length="278" mass="30156">MQECANRALVLQAMEIDHAVERDVLVWRVLVPEHEEARAREQLQLYEAENQAARSTIKYTPPQPGAVIGAVIWAYVLLTVFALQGRYGFGFDWVAAGRIDVAAIRGGEWWRAVTALTLHADAAHLFVNIGMGAVFGGLLAREVGVGLAWLLILIGGTGGNLMNVLVQRPWHTAIGASTAVFAALGLLAAYLWTGKRLIRDSWARRWTPVVGAVLLLAWLGTGGERTDIVAHLTGFLAGFGMGVVLGRVAQQRTAKPMRQWLLGGGSLLSVMLAWKFAL</sequence>
<dbReference type="InterPro" id="IPR035952">
    <property type="entry name" value="Rhomboid-like_sf"/>
</dbReference>
<feature type="transmembrane region" description="Helical" evidence="7">
    <location>
        <begin position="172"/>
        <end position="193"/>
    </location>
</feature>
<evidence type="ECO:0000256" key="1">
    <source>
        <dbReference type="ARBA" id="ARBA00004141"/>
    </source>
</evidence>
<feature type="transmembrane region" description="Helical" evidence="7">
    <location>
        <begin position="122"/>
        <end position="140"/>
    </location>
</feature>
<evidence type="ECO:0000256" key="7">
    <source>
        <dbReference type="SAM" id="Phobius"/>
    </source>
</evidence>
<dbReference type="PANTHER" id="PTHR43731:SF14">
    <property type="entry name" value="PRESENILIN-ASSOCIATED RHOMBOID-LIKE PROTEIN, MITOCHONDRIAL"/>
    <property type="match status" value="1"/>
</dbReference>
<keyword evidence="6 7" id="KW-0472">Membrane</keyword>
<dbReference type="Gene3D" id="1.20.1540.10">
    <property type="entry name" value="Rhomboid-like"/>
    <property type="match status" value="1"/>
</dbReference>
<evidence type="ECO:0000256" key="6">
    <source>
        <dbReference type="ARBA" id="ARBA00023136"/>
    </source>
</evidence>
<feature type="transmembrane region" description="Helical" evidence="7">
    <location>
        <begin position="228"/>
        <end position="248"/>
    </location>
</feature>
<accession>A0A381YS75</accession>
<dbReference type="EMBL" id="UINC01018919">
    <property type="protein sequence ID" value="SVA79814.1"/>
    <property type="molecule type" value="Genomic_DNA"/>
</dbReference>
<protein>
    <recommendedName>
        <fullName evidence="8">Peptidase S54 rhomboid domain-containing protein</fullName>
    </recommendedName>
</protein>
<dbReference type="InterPro" id="IPR022764">
    <property type="entry name" value="Peptidase_S54_rhomboid_dom"/>
</dbReference>
<evidence type="ECO:0000256" key="5">
    <source>
        <dbReference type="ARBA" id="ARBA00022989"/>
    </source>
</evidence>
<feature type="transmembrane region" description="Helical" evidence="7">
    <location>
        <begin position="64"/>
        <end position="83"/>
    </location>
</feature>
<evidence type="ECO:0000313" key="9">
    <source>
        <dbReference type="EMBL" id="SVA79814.1"/>
    </source>
</evidence>
<keyword evidence="4" id="KW-0378">Hydrolase</keyword>
<comment type="similarity">
    <text evidence="2">Belongs to the peptidase S54 family.</text>
</comment>
<organism evidence="9">
    <name type="scientific">marine metagenome</name>
    <dbReference type="NCBI Taxonomy" id="408172"/>
    <lineage>
        <taxon>unclassified sequences</taxon>
        <taxon>metagenomes</taxon>
        <taxon>ecological metagenomes</taxon>
    </lineage>
</organism>
<feature type="transmembrane region" description="Helical" evidence="7">
    <location>
        <begin position="147"/>
        <end position="166"/>
    </location>
</feature>
<evidence type="ECO:0000256" key="2">
    <source>
        <dbReference type="ARBA" id="ARBA00009045"/>
    </source>
</evidence>
<gene>
    <name evidence="9" type="ORF">METZ01_LOCUS132668</name>
</gene>
<feature type="domain" description="Peptidase S54 rhomboid" evidence="8">
    <location>
        <begin position="107"/>
        <end position="247"/>
    </location>
</feature>
<dbReference type="Pfam" id="PF01694">
    <property type="entry name" value="Rhomboid"/>
    <property type="match status" value="1"/>
</dbReference>
<keyword evidence="5 7" id="KW-1133">Transmembrane helix</keyword>
<evidence type="ECO:0000256" key="4">
    <source>
        <dbReference type="ARBA" id="ARBA00022801"/>
    </source>
</evidence>
<reference evidence="9" key="1">
    <citation type="submission" date="2018-05" db="EMBL/GenBank/DDBJ databases">
        <authorList>
            <person name="Lanie J.A."/>
            <person name="Ng W.-L."/>
            <person name="Kazmierczak K.M."/>
            <person name="Andrzejewski T.M."/>
            <person name="Davidsen T.M."/>
            <person name="Wayne K.J."/>
            <person name="Tettelin H."/>
            <person name="Glass J.I."/>
            <person name="Rusch D."/>
            <person name="Podicherti R."/>
            <person name="Tsui H.-C.T."/>
            <person name="Winkler M.E."/>
        </authorList>
    </citation>
    <scope>NUCLEOTIDE SEQUENCE</scope>
</reference>
<dbReference type="InterPro" id="IPR050925">
    <property type="entry name" value="Rhomboid_protease_S54"/>
</dbReference>
<dbReference type="GO" id="GO:0016020">
    <property type="term" value="C:membrane"/>
    <property type="evidence" value="ECO:0007669"/>
    <property type="project" value="UniProtKB-SubCell"/>
</dbReference>
<keyword evidence="3 7" id="KW-0812">Transmembrane</keyword>
<dbReference type="SUPFAM" id="SSF144091">
    <property type="entry name" value="Rhomboid-like"/>
    <property type="match status" value="1"/>
</dbReference>
<dbReference type="AlphaFoldDB" id="A0A381YS75"/>